<reference evidence="1 2" key="1">
    <citation type="submission" date="2024-10" db="EMBL/GenBank/DDBJ databases">
        <title>The Natural Products Discovery Center: Release of the First 8490 Sequenced Strains for Exploring Actinobacteria Biosynthetic Diversity.</title>
        <authorList>
            <person name="Kalkreuter E."/>
            <person name="Kautsar S.A."/>
            <person name="Yang D."/>
            <person name="Bader C.D."/>
            <person name="Teijaro C.N."/>
            <person name="Fluegel L."/>
            <person name="Davis C.M."/>
            <person name="Simpson J.R."/>
            <person name="Lauterbach L."/>
            <person name="Steele A.D."/>
            <person name="Gui C."/>
            <person name="Meng S."/>
            <person name="Li G."/>
            <person name="Viehrig K."/>
            <person name="Ye F."/>
            <person name="Su P."/>
            <person name="Kiefer A.F."/>
            <person name="Nichols A."/>
            <person name="Cepeda A.J."/>
            <person name="Yan W."/>
            <person name="Fan B."/>
            <person name="Jiang Y."/>
            <person name="Adhikari A."/>
            <person name="Zheng C.-J."/>
            <person name="Schuster L."/>
            <person name="Cowan T.M."/>
            <person name="Smanski M.J."/>
            <person name="Chevrette M.G."/>
            <person name="De Carvalho L.P.S."/>
            <person name="Shen B."/>
        </authorList>
    </citation>
    <scope>NUCLEOTIDE SEQUENCE [LARGE SCALE GENOMIC DNA]</scope>
    <source>
        <strain evidence="1 2">NPDC087045</strain>
    </source>
</reference>
<evidence type="ECO:0000313" key="2">
    <source>
        <dbReference type="Proteomes" id="UP001617427"/>
    </source>
</evidence>
<proteinExistence type="predicted"/>
<comment type="caution">
    <text evidence="1">The sequence shown here is derived from an EMBL/GenBank/DDBJ whole genome shotgun (WGS) entry which is preliminary data.</text>
</comment>
<protein>
    <submittedName>
        <fullName evidence="1">Uncharacterized protein</fullName>
    </submittedName>
</protein>
<dbReference type="Proteomes" id="UP001617427">
    <property type="component" value="Unassembled WGS sequence"/>
</dbReference>
<keyword evidence="2" id="KW-1185">Reference proteome</keyword>
<dbReference type="EMBL" id="JBIUZV010000001">
    <property type="protein sequence ID" value="MFJ3044395.1"/>
    <property type="molecule type" value="Genomic_DNA"/>
</dbReference>
<accession>A0ABW8ESG3</accession>
<evidence type="ECO:0000313" key="1">
    <source>
        <dbReference type="EMBL" id="MFJ3044395.1"/>
    </source>
</evidence>
<name>A0ABW8ESG3_9BURK</name>
<sequence>MMNQILYGELVRLARARALAAYSDVSPLIGLSMQNDADREEIARLLGDIAVFEHGQGRPMLTALIVHRGNDNNPGEGFFSIAHELGLYGGRRDQIERLTFWANQVTEVHNHWRTS</sequence>
<gene>
    <name evidence="1" type="ORF">ACIPEN_01075</name>
</gene>
<organism evidence="1 2">
    <name type="scientific">Herbaspirillum chlorophenolicum</name>
    <dbReference type="NCBI Taxonomy" id="211589"/>
    <lineage>
        <taxon>Bacteria</taxon>
        <taxon>Pseudomonadati</taxon>
        <taxon>Pseudomonadota</taxon>
        <taxon>Betaproteobacteria</taxon>
        <taxon>Burkholderiales</taxon>
        <taxon>Oxalobacteraceae</taxon>
        <taxon>Herbaspirillum</taxon>
    </lineage>
</organism>
<dbReference type="RefSeq" id="WP_156226435.1">
    <property type="nucleotide sequence ID" value="NZ_JBIUZV010000001.1"/>
</dbReference>